<reference evidence="7 8" key="1">
    <citation type="submission" date="2019-06" db="EMBL/GenBank/DDBJ databases">
        <title>Sequencing the genomes of 1000 actinobacteria strains.</title>
        <authorList>
            <person name="Klenk H.-P."/>
        </authorList>
    </citation>
    <scope>NUCLEOTIDE SEQUENCE [LARGE SCALE GENOMIC DNA]</scope>
    <source>
        <strain evidence="7 8">DSM 21776</strain>
    </source>
</reference>
<protein>
    <submittedName>
        <fullName evidence="7">Threonine/homoserine/homoserine lactone efflux protein</fullName>
    </submittedName>
</protein>
<keyword evidence="2" id="KW-1003">Cell membrane</keyword>
<proteinExistence type="predicted"/>
<evidence type="ECO:0000313" key="7">
    <source>
        <dbReference type="EMBL" id="TQN44716.1"/>
    </source>
</evidence>
<dbReference type="PANTHER" id="PTHR30086:SF20">
    <property type="entry name" value="ARGININE EXPORTER PROTEIN ARGO-RELATED"/>
    <property type="match status" value="1"/>
</dbReference>
<evidence type="ECO:0000256" key="3">
    <source>
        <dbReference type="ARBA" id="ARBA00022692"/>
    </source>
</evidence>
<keyword evidence="4 6" id="KW-1133">Transmembrane helix</keyword>
<dbReference type="OrthoDB" id="3175972at2"/>
<evidence type="ECO:0000313" key="8">
    <source>
        <dbReference type="Proteomes" id="UP000320085"/>
    </source>
</evidence>
<evidence type="ECO:0000256" key="1">
    <source>
        <dbReference type="ARBA" id="ARBA00004651"/>
    </source>
</evidence>
<feature type="transmembrane region" description="Helical" evidence="6">
    <location>
        <begin position="117"/>
        <end position="137"/>
    </location>
</feature>
<sequence>MTWHAFSSFVVFAAVVSVIPGPDFVVVLRSAVVGGRPRGLWAAAGVTTSNAVQGLAVAVGLGAFIVASQPLFTAIKWAGVGYLLFLAARTLRSAFRGDYELDLGDAPERRDRSRAWLGWRAGFTSNITNPKVLAFYLAVLPQFLPDGVAPVEVVGLALTHAVISAVFLVLVTLSAHAARRVLTRRRVRRGVDVVTGTAMLGFGARWAFESA</sequence>
<gene>
    <name evidence="7" type="ORF">FHX52_3937</name>
</gene>
<evidence type="ECO:0000256" key="4">
    <source>
        <dbReference type="ARBA" id="ARBA00022989"/>
    </source>
</evidence>
<dbReference type="InterPro" id="IPR001123">
    <property type="entry name" value="LeuE-type"/>
</dbReference>
<dbReference type="GO" id="GO:0005886">
    <property type="term" value="C:plasma membrane"/>
    <property type="evidence" value="ECO:0007669"/>
    <property type="project" value="UniProtKB-SubCell"/>
</dbReference>
<comment type="caution">
    <text evidence="7">The sequence shown here is derived from an EMBL/GenBank/DDBJ whole genome shotgun (WGS) entry which is preliminary data.</text>
</comment>
<dbReference type="EMBL" id="VFQF01000003">
    <property type="protein sequence ID" value="TQN44716.1"/>
    <property type="molecule type" value="Genomic_DNA"/>
</dbReference>
<dbReference type="PIRSF" id="PIRSF006324">
    <property type="entry name" value="LeuE"/>
    <property type="match status" value="1"/>
</dbReference>
<dbReference type="AlphaFoldDB" id="A0A543PKW0"/>
<feature type="transmembrane region" description="Helical" evidence="6">
    <location>
        <begin position="40"/>
        <end position="65"/>
    </location>
</feature>
<organism evidence="7 8">
    <name type="scientific">Humibacillus xanthopallidus</name>
    <dbReference type="NCBI Taxonomy" id="412689"/>
    <lineage>
        <taxon>Bacteria</taxon>
        <taxon>Bacillati</taxon>
        <taxon>Actinomycetota</taxon>
        <taxon>Actinomycetes</taxon>
        <taxon>Micrococcales</taxon>
        <taxon>Intrasporangiaceae</taxon>
        <taxon>Humibacillus</taxon>
    </lineage>
</organism>
<accession>A0A543PKW0</accession>
<comment type="subcellular location">
    <subcellularLocation>
        <location evidence="1">Cell membrane</location>
        <topology evidence="1">Multi-pass membrane protein</topology>
    </subcellularLocation>
</comment>
<name>A0A543PKW0_9MICO</name>
<dbReference type="PANTHER" id="PTHR30086">
    <property type="entry name" value="ARGININE EXPORTER PROTEIN ARGO"/>
    <property type="match status" value="1"/>
</dbReference>
<feature type="transmembrane region" description="Helical" evidence="6">
    <location>
        <begin position="6"/>
        <end position="28"/>
    </location>
</feature>
<feature type="transmembrane region" description="Helical" evidence="6">
    <location>
        <begin position="157"/>
        <end position="178"/>
    </location>
</feature>
<keyword evidence="5 6" id="KW-0472">Membrane</keyword>
<dbReference type="RefSeq" id="WP_141824034.1">
    <property type="nucleotide sequence ID" value="NZ_BAAAQC010000017.1"/>
</dbReference>
<keyword evidence="3 6" id="KW-0812">Transmembrane</keyword>
<feature type="transmembrane region" description="Helical" evidence="6">
    <location>
        <begin position="71"/>
        <end position="88"/>
    </location>
</feature>
<dbReference type="Pfam" id="PF01810">
    <property type="entry name" value="LysE"/>
    <property type="match status" value="1"/>
</dbReference>
<evidence type="ECO:0000256" key="5">
    <source>
        <dbReference type="ARBA" id="ARBA00023136"/>
    </source>
</evidence>
<evidence type="ECO:0000256" key="2">
    <source>
        <dbReference type="ARBA" id="ARBA00022475"/>
    </source>
</evidence>
<dbReference type="Proteomes" id="UP000320085">
    <property type="component" value="Unassembled WGS sequence"/>
</dbReference>
<dbReference type="GO" id="GO:0015171">
    <property type="term" value="F:amino acid transmembrane transporter activity"/>
    <property type="evidence" value="ECO:0007669"/>
    <property type="project" value="TreeGrafter"/>
</dbReference>
<evidence type="ECO:0000256" key="6">
    <source>
        <dbReference type="SAM" id="Phobius"/>
    </source>
</evidence>